<dbReference type="PANTHER" id="PTHR24141">
    <property type="entry name" value="2-5A-DEPENDENT RIBONUCLEASE"/>
    <property type="match status" value="1"/>
</dbReference>
<feature type="region of interest" description="Disordered" evidence="3">
    <location>
        <begin position="176"/>
        <end position="201"/>
    </location>
</feature>
<dbReference type="SUPFAM" id="SSF48403">
    <property type="entry name" value="Ankyrin repeat"/>
    <property type="match status" value="1"/>
</dbReference>
<dbReference type="Pfam" id="PF13637">
    <property type="entry name" value="Ank_4"/>
    <property type="match status" value="1"/>
</dbReference>
<keyword evidence="2" id="KW-0040">ANK repeat</keyword>
<dbReference type="GO" id="GO:0003723">
    <property type="term" value="F:RNA binding"/>
    <property type="evidence" value="ECO:0007669"/>
    <property type="project" value="TreeGrafter"/>
</dbReference>
<dbReference type="InterPro" id="IPR036770">
    <property type="entry name" value="Ankyrin_rpt-contain_sf"/>
</dbReference>
<dbReference type="InterPro" id="IPR002110">
    <property type="entry name" value="Ankyrin_rpt"/>
</dbReference>
<evidence type="ECO:0000313" key="4">
    <source>
        <dbReference type="EMBL" id="SPQ99370.1"/>
    </source>
</evidence>
<evidence type="ECO:0000256" key="2">
    <source>
        <dbReference type="ARBA" id="ARBA00023043"/>
    </source>
</evidence>
<organism evidence="4 5">
    <name type="scientific">Plasmodiophora brassicae</name>
    <name type="common">Clubroot disease agent</name>
    <dbReference type="NCBI Taxonomy" id="37360"/>
    <lineage>
        <taxon>Eukaryota</taxon>
        <taxon>Sar</taxon>
        <taxon>Rhizaria</taxon>
        <taxon>Endomyxa</taxon>
        <taxon>Phytomyxea</taxon>
        <taxon>Plasmodiophorida</taxon>
        <taxon>Plasmodiophoridae</taxon>
        <taxon>Plasmodiophora</taxon>
    </lineage>
</organism>
<evidence type="ECO:0000256" key="3">
    <source>
        <dbReference type="SAM" id="MobiDB-lite"/>
    </source>
</evidence>
<dbReference type="SMART" id="SM00248">
    <property type="entry name" value="ANK"/>
    <property type="match status" value="3"/>
</dbReference>
<dbReference type="EMBL" id="OVEO01000011">
    <property type="protein sequence ID" value="SPQ99370.1"/>
    <property type="molecule type" value="Genomic_DNA"/>
</dbReference>
<protein>
    <submittedName>
        <fullName evidence="4">Uncharacterized protein</fullName>
    </submittedName>
</protein>
<proteinExistence type="predicted"/>
<dbReference type="Proteomes" id="UP000290189">
    <property type="component" value="Unassembled WGS sequence"/>
</dbReference>
<reference evidence="4 5" key="1">
    <citation type="submission" date="2018-03" db="EMBL/GenBank/DDBJ databases">
        <authorList>
            <person name="Fogelqvist J."/>
        </authorList>
    </citation>
    <scope>NUCLEOTIDE SEQUENCE [LARGE SCALE GENOMIC DNA]</scope>
</reference>
<dbReference type="AlphaFoldDB" id="A0A3P3YHH1"/>
<name>A0A3P3YHH1_PLABS</name>
<dbReference type="Pfam" id="PF00023">
    <property type="entry name" value="Ank"/>
    <property type="match status" value="1"/>
</dbReference>
<gene>
    <name evidence="4" type="ORF">PLBR_LOCUS6585</name>
</gene>
<dbReference type="GO" id="GO:0004540">
    <property type="term" value="F:RNA nuclease activity"/>
    <property type="evidence" value="ECO:0007669"/>
    <property type="project" value="TreeGrafter"/>
</dbReference>
<accession>A0A3P3YHH1</accession>
<evidence type="ECO:0000256" key="1">
    <source>
        <dbReference type="ARBA" id="ARBA00022737"/>
    </source>
</evidence>
<sequence length="201" mass="22633">MNMKKEESIVELLMLVPGINVNRYNALWGLTPLMLAAWISNANMVKLLLGVTGIQVNARDIVGYDLNPREVQDQTVLHQAVIRYFEGHPKTRADYEIVEMLLQAEDVDVNAQDRKGNTALHYAVFGKKKQIVELLVNVVGIKVRLENNDDITSWGWALVNSRSTCFPLVDAVHKAEKRSKASSKAEKGSSSKSGWFRRRRG</sequence>
<dbReference type="Gene3D" id="1.25.40.20">
    <property type="entry name" value="Ankyrin repeat-containing domain"/>
    <property type="match status" value="3"/>
</dbReference>
<dbReference type="GO" id="GO:0006396">
    <property type="term" value="P:RNA processing"/>
    <property type="evidence" value="ECO:0007669"/>
    <property type="project" value="TreeGrafter"/>
</dbReference>
<dbReference type="PANTHER" id="PTHR24141:SF1">
    <property type="entry name" value="2-5A-DEPENDENT RIBONUCLEASE"/>
    <property type="match status" value="1"/>
</dbReference>
<keyword evidence="1" id="KW-0677">Repeat</keyword>
<keyword evidence="4" id="KW-0496">Mitochondrion</keyword>
<geneLocation type="mitochondrion" evidence="4"/>
<evidence type="ECO:0000313" key="5">
    <source>
        <dbReference type="Proteomes" id="UP000290189"/>
    </source>
</evidence>